<reference evidence="2 3" key="1">
    <citation type="submission" date="2016-10" db="EMBL/GenBank/DDBJ databases">
        <title>Evaluation of Human, Animal and Environmental Mycobacterium chelonae Isolates by Core Genome Phylogenomic Analysis, Targeted Gene Comparison, and Anti-microbial Susceptibility Patterns: A Tale of Mistaken Identities.</title>
        <authorList>
            <person name="Fogelson S.B."/>
            <person name="Camus A.C."/>
            <person name="Lorenz W."/>
            <person name="Vasireddy R."/>
            <person name="Vasireddy S."/>
            <person name="Smith T."/>
            <person name="Brown-Elliott B.A."/>
            <person name="Wallace R.J.Jr."/>
            <person name="Hasan N.A."/>
            <person name="Reischl U."/>
            <person name="Sanchez S."/>
        </authorList>
    </citation>
    <scope>NUCLEOTIDE SEQUENCE [LARGE SCALE GENOMIC DNA]</scope>
    <source>
        <strain evidence="2 3">42895</strain>
    </source>
</reference>
<evidence type="ECO:0000313" key="2">
    <source>
        <dbReference type="EMBL" id="OHT54956.1"/>
    </source>
</evidence>
<gene>
    <name evidence="2" type="ORF">BKG62_01830</name>
</gene>
<organism evidence="2 3">
    <name type="scientific">Mycobacteroides chelonae</name>
    <name type="common">Mycobacterium chelonae</name>
    <dbReference type="NCBI Taxonomy" id="1774"/>
    <lineage>
        <taxon>Bacteria</taxon>
        <taxon>Bacillati</taxon>
        <taxon>Actinomycetota</taxon>
        <taxon>Actinomycetes</taxon>
        <taxon>Mycobacteriales</taxon>
        <taxon>Mycobacteriaceae</taxon>
        <taxon>Mycobacteroides</taxon>
    </lineage>
</organism>
<dbReference type="AlphaFoldDB" id="A0AB73LI64"/>
<evidence type="ECO:0000256" key="1">
    <source>
        <dbReference type="SAM" id="MobiDB-lite"/>
    </source>
</evidence>
<feature type="compositionally biased region" description="Polar residues" evidence="1">
    <location>
        <begin position="7"/>
        <end position="21"/>
    </location>
</feature>
<dbReference type="RefSeq" id="WP_070930249.1">
    <property type="nucleotide sequence ID" value="NZ_MLHW01000001.1"/>
</dbReference>
<feature type="region of interest" description="Disordered" evidence="1">
    <location>
        <begin position="1"/>
        <end position="94"/>
    </location>
</feature>
<evidence type="ECO:0000313" key="3">
    <source>
        <dbReference type="Proteomes" id="UP000180113"/>
    </source>
</evidence>
<dbReference type="Proteomes" id="UP000180113">
    <property type="component" value="Unassembled WGS sequence"/>
</dbReference>
<sequence length="149" mass="16178">MDDETQTDSAIETENNGLESPQNDEHSHPDPIAPENDSEPSAGDTGQFSREYVESLRKENAGYRTKAKEHGQRLHTELVRQTGKLADPTDLPFDENHLSDPDALVAAVDALIATKPHLKARKVTGNIGQGVRDTATVEPSILGLLNSGR</sequence>
<feature type="compositionally biased region" description="Basic and acidic residues" evidence="1">
    <location>
        <begin position="51"/>
        <end position="78"/>
    </location>
</feature>
<proteinExistence type="predicted"/>
<comment type="caution">
    <text evidence="2">The sequence shown here is derived from an EMBL/GenBank/DDBJ whole genome shotgun (WGS) entry which is preliminary data.</text>
</comment>
<accession>A0AB73LI64</accession>
<dbReference type="EMBL" id="MLHW01000001">
    <property type="protein sequence ID" value="OHT54956.1"/>
    <property type="molecule type" value="Genomic_DNA"/>
</dbReference>
<protein>
    <submittedName>
        <fullName evidence="2">Uncharacterized protein</fullName>
    </submittedName>
</protein>
<name>A0AB73LI64_MYCCH</name>